<dbReference type="Proteomes" id="UP001144372">
    <property type="component" value="Unassembled WGS sequence"/>
</dbReference>
<reference evidence="2" key="1">
    <citation type="submission" date="2022-12" db="EMBL/GenBank/DDBJ databases">
        <title>Reference genome sequencing for broad-spectrum identification of bacterial and archaeal isolates by mass spectrometry.</title>
        <authorList>
            <person name="Sekiguchi Y."/>
            <person name="Tourlousse D.M."/>
        </authorList>
    </citation>
    <scope>NUCLEOTIDE SEQUENCE</scope>
    <source>
        <strain evidence="2">ASRB1</strain>
    </source>
</reference>
<comment type="caution">
    <text evidence="2">The sequence shown here is derived from an EMBL/GenBank/DDBJ whole genome shotgun (WGS) entry which is preliminary data.</text>
</comment>
<feature type="domain" description="Group II intron maturase-specific" evidence="1">
    <location>
        <begin position="3"/>
        <end position="69"/>
    </location>
</feature>
<evidence type="ECO:0000313" key="2">
    <source>
        <dbReference type="EMBL" id="GLI35533.1"/>
    </source>
</evidence>
<dbReference type="AlphaFoldDB" id="A0A9W6L8B9"/>
<proteinExistence type="predicted"/>
<accession>A0A9W6L8B9</accession>
<dbReference type="Pfam" id="PF08388">
    <property type="entry name" value="GIIM"/>
    <property type="match status" value="1"/>
</dbReference>
<sequence>MIREHVGAPMPALIKKLNTTLRGWANYHRHVVASEAFSRIDTYVHEQLWRMVRRRHSGKSAQWLIKQYWSAAEKNVFAVLAKTAKKLYRVMRVSAMGIRRSMKIKADANPYLPEYAAYFWRRRNKKDSKLLPAMSARELRAMASA</sequence>
<evidence type="ECO:0000259" key="1">
    <source>
        <dbReference type="Pfam" id="PF08388"/>
    </source>
</evidence>
<evidence type="ECO:0000313" key="3">
    <source>
        <dbReference type="Proteomes" id="UP001144372"/>
    </source>
</evidence>
<protein>
    <recommendedName>
        <fullName evidence="1">Group II intron maturase-specific domain-containing protein</fullName>
    </recommendedName>
</protein>
<name>A0A9W6L8B9_9BACT</name>
<keyword evidence="3" id="KW-1185">Reference proteome</keyword>
<organism evidence="2 3">
    <name type="scientific">Desulforhabdus amnigena</name>
    <dbReference type="NCBI Taxonomy" id="40218"/>
    <lineage>
        <taxon>Bacteria</taxon>
        <taxon>Pseudomonadati</taxon>
        <taxon>Thermodesulfobacteriota</taxon>
        <taxon>Syntrophobacteria</taxon>
        <taxon>Syntrophobacterales</taxon>
        <taxon>Syntrophobacteraceae</taxon>
        <taxon>Desulforhabdus</taxon>
    </lineage>
</organism>
<dbReference type="EMBL" id="BSDR01000001">
    <property type="protein sequence ID" value="GLI35533.1"/>
    <property type="molecule type" value="Genomic_DNA"/>
</dbReference>
<dbReference type="RefSeq" id="WP_373878682.1">
    <property type="nucleotide sequence ID" value="NZ_BSDR01000001.1"/>
</dbReference>
<gene>
    <name evidence="2" type="ORF">DAMNIGENAA_29660</name>
</gene>
<dbReference type="InterPro" id="IPR013597">
    <property type="entry name" value="Mat_intron_G2"/>
</dbReference>